<protein>
    <submittedName>
        <fullName evidence="2">Uncharacterized protein</fullName>
    </submittedName>
</protein>
<evidence type="ECO:0000313" key="2">
    <source>
        <dbReference type="EMBL" id="KUL47783.1"/>
    </source>
</evidence>
<sequence>MGLDLHQAGTAGARRRVSVVTGRPAAPAAADSSAKDLLPFTRSNHLVSPASSAAPGTRSAA</sequence>
<dbReference type="Proteomes" id="UP000053413">
    <property type="component" value="Unassembled WGS sequence"/>
</dbReference>
<organism evidence="2 3">
    <name type="scientific">Streptomyces violaceusniger</name>
    <dbReference type="NCBI Taxonomy" id="68280"/>
    <lineage>
        <taxon>Bacteria</taxon>
        <taxon>Bacillati</taxon>
        <taxon>Actinomycetota</taxon>
        <taxon>Actinomycetes</taxon>
        <taxon>Kitasatosporales</taxon>
        <taxon>Streptomycetaceae</taxon>
        <taxon>Streptomyces</taxon>
        <taxon>Streptomyces violaceusniger group</taxon>
    </lineage>
</organism>
<comment type="caution">
    <text evidence="2">The sequence shown here is derived from an EMBL/GenBank/DDBJ whole genome shotgun (WGS) entry which is preliminary data.</text>
</comment>
<evidence type="ECO:0000256" key="1">
    <source>
        <dbReference type="SAM" id="MobiDB-lite"/>
    </source>
</evidence>
<name>A0A0X3VSW4_STRVO</name>
<reference evidence="3" key="1">
    <citation type="submission" date="2015-10" db="EMBL/GenBank/DDBJ databases">
        <authorList>
            <person name="Ju K.-S."/>
            <person name="Doroghazi J.R."/>
            <person name="Metcalf W.W."/>
        </authorList>
    </citation>
    <scope>NUCLEOTIDE SEQUENCE [LARGE SCALE GENOMIC DNA]</scope>
    <source>
        <strain evidence="3">NRRL F-8817</strain>
    </source>
</reference>
<accession>A0A0X3VSW4</accession>
<proteinExistence type="predicted"/>
<gene>
    <name evidence="2" type="ORF">ADL28_31295</name>
</gene>
<dbReference type="EMBL" id="LLZJ01000381">
    <property type="protein sequence ID" value="KUL47783.1"/>
    <property type="molecule type" value="Genomic_DNA"/>
</dbReference>
<evidence type="ECO:0000313" key="3">
    <source>
        <dbReference type="Proteomes" id="UP000053413"/>
    </source>
</evidence>
<feature type="region of interest" description="Disordered" evidence="1">
    <location>
        <begin position="1"/>
        <end position="33"/>
    </location>
</feature>
<dbReference type="AlphaFoldDB" id="A0A0X3VSW4"/>